<evidence type="ECO:0000256" key="9">
    <source>
        <dbReference type="SAM" id="MobiDB-lite"/>
    </source>
</evidence>
<dbReference type="InterPro" id="IPR050482">
    <property type="entry name" value="Sensor_HK_TwoCompSys"/>
</dbReference>
<dbReference type="GO" id="GO:0000155">
    <property type="term" value="F:phosphorelay sensor kinase activity"/>
    <property type="evidence" value="ECO:0007669"/>
    <property type="project" value="InterPro"/>
</dbReference>
<dbReference type="Gene3D" id="3.30.565.10">
    <property type="entry name" value="Histidine kinase-like ATPase, C-terminal domain"/>
    <property type="match status" value="1"/>
</dbReference>
<dbReference type="PANTHER" id="PTHR24421">
    <property type="entry name" value="NITRATE/NITRITE SENSOR PROTEIN NARX-RELATED"/>
    <property type="match status" value="1"/>
</dbReference>
<dbReference type="OrthoDB" id="227596at2"/>
<evidence type="ECO:0000313" key="13">
    <source>
        <dbReference type="EMBL" id="SDS83094.1"/>
    </source>
</evidence>
<feature type="domain" description="Histidine kinase/HSP90-like ATPase" evidence="11">
    <location>
        <begin position="334"/>
        <end position="419"/>
    </location>
</feature>
<gene>
    <name evidence="13" type="ORF">SAMN04489812_3177</name>
</gene>
<sequence length="427" mass="44963">MTAPSDRFRALLLDIPLGLLIGAISLAFARAAGQFAAVPTDNDRRWPRWGPPGGDGGDFGPPDFGPATGGPGLGEPYTGAALIWAGLLVLGIAIRRLRPRTGFAITVIAATGYLGVGLPIGPVVIGPAVALVAMANRMSPRRWAPWATLLAPLIWAGFVSQPDLGLLDPSLYTTLILLGAAMIIPALIATLRRSRIDAGRRTRELDLRRAAYQERLRIARDVHDLIGHSLSVINMQAGVALYVLDKGRGSDATDTGREKVEESLQAIRSTSKNALDELRATLAVFRGETGELRAPVGGLARLPELVDAFAAAGRTVKLIMAEPVDGLPGPIDSAAYRIVQEALTNVARHTQHATATVTIERRPTTLTIDVTDDGPPARIPADHDGNGLLGMVERAESVGGTVRAGPDPGGGFAVHAEFGLQPPRSTP</sequence>
<feature type="domain" description="Signal transduction histidine kinase subgroup 3 dimerisation and phosphoacceptor" evidence="12">
    <location>
        <begin position="214"/>
        <end position="287"/>
    </location>
</feature>
<dbReference type="InterPro" id="IPR003594">
    <property type="entry name" value="HATPase_dom"/>
</dbReference>
<evidence type="ECO:0000259" key="11">
    <source>
        <dbReference type="Pfam" id="PF02518"/>
    </source>
</evidence>
<comment type="catalytic activity">
    <reaction evidence="1">
        <text>ATP + protein L-histidine = ADP + protein N-phospho-L-histidine.</text>
        <dbReference type="EC" id="2.7.13.3"/>
    </reaction>
</comment>
<keyword evidence="5" id="KW-0547">Nucleotide-binding</keyword>
<evidence type="ECO:0000259" key="12">
    <source>
        <dbReference type="Pfam" id="PF07730"/>
    </source>
</evidence>
<dbReference type="PANTHER" id="PTHR24421:SF10">
    <property type="entry name" value="NITRATE_NITRITE SENSOR PROTEIN NARQ"/>
    <property type="match status" value="1"/>
</dbReference>
<evidence type="ECO:0000256" key="4">
    <source>
        <dbReference type="ARBA" id="ARBA00022679"/>
    </source>
</evidence>
<keyword evidence="10" id="KW-0472">Membrane</keyword>
<evidence type="ECO:0000256" key="10">
    <source>
        <dbReference type="SAM" id="Phobius"/>
    </source>
</evidence>
<keyword evidence="3" id="KW-0597">Phosphoprotein</keyword>
<keyword evidence="4" id="KW-0808">Transferase</keyword>
<evidence type="ECO:0000256" key="8">
    <source>
        <dbReference type="ARBA" id="ARBA00023012"/>
    </source>
</evidence>
<keyword evidence="7" id="KW-0067">ATP-binding</keyword>
<dbReference type="EC" id="2.7.13.3" evidence="2"/>
<dbReference type="EMBL" id="LT629772">
    <property type="protein sequence ID" value="SDS83094.1"/>
    <property type="molecule type" value="Genomic_DNA"/>
</dbReference>
<dbReference type="RefSeq" id="WP_091526324.1">
    <property type="nucleotide sequence ID" value="NZ_LT629772.1"/>
</dbReference>
<dbReference type="InterPro" id="IPR036890">
    <property type="entry name" value="HATPase_C_sf"/>
</dbReference>
<protein>
    <recommendedName>
        <fullName evidence="2">histidine kinase</fullName>
        <ecNumber evidence="2">2.7.13.3</ecNumber>
    </recommendedName>
</protein>
<dbReference type="Pfam" id="PF02518">
    <property type="entry name" value="HATPase_c"/>
    <property type="match status" value="1"/>
</dbReference>
<organism evidence="13 14">
    <name type="scientific">Microlunatus soli</name>
    <dbReference type="NCBI Taxonomy" id="630515"/>
    <lineage>
        <taxon>Bacteria</taxon>
        <taxon>Bacillati</taxon>
        <taxon>Actinomycetota</taxon>
        <taxon>Actinomycetes</taxon>
        <taxon>Propionibacteriales</taxon>
        <taxon>Propionibacteriaceae</taxon>
        <taxon>Microlunatus</taxon>
    </lineage>
</organism>
<feature type="region of interest" description="Disordered" evidence="9">
    <location>
        <begin position="42"/>
        <end position="70"/>
    </location>
</feature>
<name>A0A1H1VE90_9ACTN</name>
<evidence type="ECO:0000256" key="5">
    <source>
        <dbReference type="ARBA" id="ARBA00022741"/>
    </source>
</evidence>
<dbReference type="GO" id="GO:0005524">
    <property type="term" value="F:ATP binding"/>
    <property type="evidence" value="ECO:0007669"/>
    <property type="project" value="UniProtKB-KW"/>
</dbReference>
<dbReference type="InterPro" id="IPR011712">
    <property type="entry name" value="Sig_transdc_His_kin_sub3_dim/P"/>
</dbReference>
<feature type="transmembrane region" description="Helical" evidence="10">
    <location>
        <begin position="77"/>
        <end position="94"/>
    </location>
</feature>
<evidence type="ECO:0000256" key="2">
    <source>
        <dbReference type="ARBA" id="ARBA00012438"/>
    </source>
</evidence>
<keyword evidence="10" id="KW-1133">Transmembrane helix</keyword>
<dbReference type="Gene3D" id="1.20.5.1930">
    <property type="match status" value="1"/>
</dbReference>
<accession>A0A1H1VE90</accession>
<dbReference type="GO" id="GO:0016020">
    <property type="term" value="C:membrane"/>
    <property type="evidence" value="ECO:0007669"/>
    <property type="project" value="InterPro"/>
</dbReference>
<evidence type="ECO:0000256" key="1">
    <source>
        <dbReference type="ARBA" id="ARBA00000085"/>
    </source>
</evidence>
<evidence type="ECO:0000256" key="6">
    <source>
        <dbReference type="ARBA" id="ARBA00022777"/>
    </source>
</evidence>
<evidence type="ECO:0000313" key="14">
    <source>
        <dbReference type="Proteomes" id="UP000199103"/>
    </source>
</evidence>
<dbReference type="CDD" id="cd16917">
    <property type="entry name" value="HATPase_UhpB-NarQ-NarX-like"/>
    <property type="match status" value="1"/>
</dbReference>
<dbReference type="GO" id="GO:0046983">
    <property type="term" value="F:protein dimerization activity"/>
    <property type="evidence" value="ECO:0007669"/>
    <property type="project" value="InterPro"/>
</dbReference>
<keyword evidence="8" id="KW-0902">Two-component regulatory system</keyword>
<dbReference type="Proteomes" id="UP000199103">
    <property type="component" value="Chromosome I"/>
</dbReference>
<dbReference type="Pfam" id="PF07730">
    <property type="entry name" value="HisKA_3"/>
    <property type="match status" value="1"/>
</dbReference>
<reference evidence="13 14" key="1">
    <citation type="submission" date="2016-10" db="EMBL/GenBank/DDBJ databases">
        <authorList>
            <person name="de Groot N.N."/>
        </authorList>
    </citation>
    <scope>NUCLEOTIDE SEQUENCE [LARGE SCALE GENOMIC DNA]</scope>
    <source>
        <strain evidence="13 14">DSM 21800</strain>
    </source>
</reference>
<evidence type="ECO:0000256" key="3">
    <source>
        <dbReference type="ARBA" id="ARBA00022553"/>
    </source>
</evidence>
<keyword evidence="14" id="KW-1185">Reference proteome</keyword>
<proteinExistence type="predicted"/>
<dbReference type="SUPFAM" id="SSF55874">
    <property type="entry name" value="ATPase domain of HSP90 chaperone/DNA topoisomerase II/histidine kinase"/>
    <property type="match status" value="1"/>
</dbReference>
<evidence type="ECO:0000256" key="7">
    <source>
        <dbReference type="ARBA" id="ARBA00022840"/>
    </source>
</evidence>
<dbReference type="STRING" id="630515.SAMN04489812_3177"/>
<dbReference type="AlphaFoldDB" id="A0A1H1VE90"/>
<keyword evidence="6 13" id="KW-0418">Kinase</keyword>
<feature type="transmembrane region" description="Helical" evidence="10">
    <location>
        <begin position="171"/>
        <end position="191"/>
    </location>
</feature>
<keyword evidence="10" id="KW-0812">Transmembrane</keyword>